<organism evidence="1 2">
    <name type="scientific">Rhizophagus irregularis</name>
    <dbReference type="NCBI Taxonomy" id="588596"/>
    <lineage>
        <taxon>Eukaryota</taxon>
        <taxon>Fungi</taxon>
        <taxon>Fungi incertae sedis</taxon>
        <taxon>Mucoromycota</taxon>
        <taxon>Glomeromycotina</taxon>
        <taxon>Glomeromycetes</taxon>
        <taxon>Glomerales</taxon>
        <taxon>Glomeraceae</taxon>
        <taxon>Rhizophagus</taxon>
    </lineage>
</organism>
<dbReference type="Proteomes" id="UP000233469">
    <property type="component" value="Unassembled WGS sequence"/>
</dbReference>
<dbReference type="EMBL" id="LLXL01000344">
    <property type="protein sequence ID" value="PKK73819.1"/>
    <property type="molecule type" value="Genomic_DNA"/>
</dbReference>
<proteinExistence type="predicted"/>
<reference evidence="1 2" key="2">
    <citation type="submission" date="2017-10" db="EMBL/GenBank/DDBJ databases">
        <title>Extensive intraspecific genome diversity in a model arbuscular mycorrhizal fungus.</title>
        <authorList>
            <person name="Chen E.C.H."/>
            <person name="Morin E."/>
            <person name="Baudet D."/>
            <person name="Noel J."/>
            <person name="Ndikumana S."/>
            <person name="Charron P."/>
            <person name="St-Onge C."/>
            <person name="Giorgi J."/>
            <person name="Grigoriev I.V."/>
            <person name="Roux C."/>
            <person name="Martin F.M."/>
            <person name="Corradi N."/>
        </authorList>
    </citation>
    <scope>NUCLEOTIDE SEQUENCE [LARGE SCALE GENOMIC DNA]</scope>
    <source>
        <strain evidence="1 2">C2</strain>
    </source>
</reference>
<evidence type="ECO:0000313" key="1">
    <source>
        <dbReference type="EMBL" id="PKK73819.1"/>
    </source>
</evidence>
<sequence length="61" mass="7041">MYRSAAYFNKGAIGKPIVLSEWSLFAYHLGELLSWWSLYNTTKGMVNFTVGFTILDGPYKW</sequence>
<protein>
    <submittedName>
        <fullName evidence="1">Uncharacterized protein</fullName>
    </submittedName>
</protein>
<evidence type="ECO:0000313" key="2">
    <source>
        <dbReference type="Proteomes" id="UP000233469"/>
    </source>
</evidence>
<comment type="caution">
    <text evidence="1">The sequence shown here is derived from an EMBL/GenBank/DDBJ whole genome shotgun (WGS) entry which is preliminary data.</text>
</comment>
<name>A0A2N1NIZ0_9GLOM</name>
<gene>
    <name evidence="1" type="ORF">RhiirC2_740079</name>
</gene>
<accession>A0A2N1NIZ0</accession>
<dbReference type="AlphaFoldDB" id="A0A2N1NIZ0"/>
<reference evidence="1 2" key="1">
    <citation type="submission" date="2016-04" db="EMBL/GenBank/DDBJ databases">
        <title>Genome analyses suggest a sexual origin of heterokaryosis in a supposedly ancient asexual fungus.</title>
        <authorList>
            <person name="Ropars J."/>
            <person name="Sedzielewska K."/>
            <person name="Noel J."/>
            <person name="Charron P."/>
            <person name="Farinelli L."/>
            <person name="Marton T."/>
            <person name="Kruger M."/>
            <person name="Pelin A."/>
            <person name="Brachmann A."/>
            <person name="Corradi N."/>
        </authorList>
    </citation>
    <scope>NUCLEOTIDE SEQUENCE [LARGE SCALE GENOMIC DNA]</scope>
    <source>
        <strain evidence="1 2">C2</strain>
    </source>
</reference>